<dbReference type="EMBL" id="JBHUIM010000001">
    <property type="protein sequence ID" value="MFD2244831.1"/>
    <property type="molecule type" value="Genomic_DNA"/>
</dbReference>
<evidence type="ECO:0000256" key="2">
    <source>
        <dbReference type="ARBA" id="ARBA00005582"/>
    </source>
</evidence>
<accession>A0ABW5CQZ3</accession>
<dbReference type="PANTHER" id="PTHR47707">
    <property type="entry name" value="8-OXO-DGTP DIPHOSPHATASE"/>
    <property type="match status" value="1"/>
</dbReference>
<keyword evidence="4" id="KW-0235">DNA replication</keyword>
<keyword evidence="9" id="KW-0234">DNA repair</keyword>
<evidence type="ECO:0000256" key="5">
    <source>
        <dbReference type="ARBA" id="ARBA00022723"/>
    </source>
</evidence>
<dbReference type="CDD" id="cd03425">
    <property type="entry name" value="NUDIX_MutT_NudA_like"/>
    <property type="match status" value="1"/>
</dbReference>
<protein>
    <recommendedName>
        <fullName evidence="13">8-oxo-dGTP diphosphatase</fullName>
        <ecNumber evidence="12">3.6.1.55</ecNumber>
    </recommendedName>
    <alternativeName>
        <fullName evidence="16">7,8-dihydro-8-oxoguanine-triphosphatase</fullName>
    </alternativeName>
    <alternativeName>
        <fullName evidence="15">Mutator protein MutT</fullName>
    </alternativeName>
    <alternativeName>
        <fullName evidence="14">dGTP pyrophosphohydrolase</fullName>
    </alternativeName>
</protein>
<keyword evidence="8" id="KW-0460">Magnesium</keyword>
<keyword evidence="3" id="KW-0515">Mutator protein</keyword>
<gene>
    <name evidence="18" type="ORF">ACFSKP_01100</name>
</gene>
<comment type="cofactor">
    <cofactor evidence="1">
        <name>Mg(2+)</name>
        <dbReference type="ChEBI" id="CHEBI:18420"/>
    </cofactor>
</comment>
<dbReference type="Proteomes" id="UP001597374">
    <property type="component" value="Unassembled WGS sequence"/>
</dbReference>
<dbReference type="InterPro" id="IPR015797">
    <property type="entry name" value="NUDIX_hydrolase-like_dom_sf"/>
</dbReference>
<comment type="catalytic activity">
    <reaction evidence="10">
        <text>8-oxo-dGTP + H2O = 8-oxo-dGMP + diphosphate + H(+)</text>
        <dbReference type="Rhea" id="RHEA:31575"/>
        <dbReference type="ChEBI" id="CHEBI:15377"/>
        <dbReference type="ChEBI" id="CHEBI:15378"/>
        <dbReference type="ChEBI" id="CHEBI:33019"/>
        <dbReference type="ChEBI" id="CHEBI:63224"/>
        <dbReference type="ChEBI" id="CHEBI:77896"/>
        <dbReference type="EC" id="3.6.1.55"/>
    </reaction>
</comment>
<evidence type="ECO:0000256" key="10">
    <source>
        <dbReference type="ARBA" id="ARBA00035861"/>
    </source>
</evidence>
<keyword evidence="5" id="KW-0479">Metal-binding</keyword>
<dbReference type="EC" id="3.6.1.55" evidence="12"/>
<evidence type="ECO:0000313" key="19">
    <source>
        <dbReference type="Proteomes" id="UP001597374"/>
    </source>
</evidence>
<dbReference type="InterPro" id="IPR020476">
    <property type="entry name" value="Nudix_hydrolase"/>
</dbReference>
<evidence type="ECO:0000256" key="11">
    <source>
        <dbReference type="ARBA" id="ARBA00036904"/>
    </source>
</evidence>
<evidence type="ECO:0000256" key="7">
    <source>
        <dbReference type="ARBA" id="ARBA00022801"/>
    </source>
</evidence>
<comment type="catalytic activity">
    <reaction evidence="11">
        <text>8-oxo-GTP + H2O = 8-oxo-GMP + diphosphate + H(+)</text>
        <dbReference type="Rhea" id="RHEA:67616"/>
        <dbReference type="ChEBI" id="CHEBI:15377"/>
        <dbReference type="ChEBI" id="CHEBI:15378"/>
        <dbReference type="ChEBI" id="CHEBI:33019"/>
        <dbReference type="ChEBI" id="CHEBI:143553"/>
        <dbReference type="ChEBI" id="CHEBI:145694"/>
    </reaction>
</comment>
<dbReference type="InterPro" id="IPR000086">
    <property type="entry name" value="NUDIX_hydrolase_dom"/>
</dbReference>
<evidence type="ECO:0000256" key="4">
    <source>
        <dbReference type="ARBA" id="ARBA00022705"/>
    </source>
</evidence>
<dbReference type="InterPro" id="IPR047127">
    <property type="entry name" value="MutT-like"/>
</dbReference>
<evidence type="ECO:0000256" key="13">
    <source>
        <dbReference type="ARBA" id="ARBA00040794"/>
    </source>
</evidence>
<comment type="similarity">
    <text evidence="2">Belongs to the Nudix hydrolase family.</text>
</comment>
<sequence>MAIKVVCAILEQHGRILVTQRSQHMPQPLLWEFPGGKVEPGETEEESLVREIKEEINLVVRPITRLTPVVHRYSDKEIMLIPYTCRYLSGVVQLAEHRSYQWAEPSDLMKYTWCPADVPIVEEYLLHSSAI</sequence>
<feature type="domain" description="Nudix hydrolase" evidence="17">
    <location>
        <begin position="1"/>
        <end position="127"/>
    </location>
</feature>
<proteinExistence type="inferred from homology"/>
<dbReference type="PROSITE" id="PS51462">
    <property type="entry name" value="NUDIX"/>
    <property type="match status" value="1"/>
</dbReference>
<dbReference type="Pfam" id="PF00293">
    <property type="entry name" value="NUDIX"/>
    <property type="match status" value="1"/>
</dbReference>
<evidence type="ECO:0000313" key="18">
    <source>
        <dbReference type="EMBL" id="MFD2244831.1"/>
    </source>
</evidence>
<evidence type="ECO:0000256" key="6">
    <source>
        <dbReference type="ARBA" id="ARBA00022763"/>
    </source>
</evidence>
<evidence type="ECO:0000259" key="17">
    <source>
        <dbReference type="PROSITE" id="PS51462"/>
    </source>
</evidence>
<dbReference type="PRINTS" id="PR00502">
    <property type="entry name" value="NUDIXFAMILY"/>
</dbReference>
<dbReference type="RefSeq" id="WP_250429793.1">
    <property type="nucleotide sequence ID" value="NZ_JALPRR010000002.1"/>
</dbReference>
<evidence type="ECO:0000256" key="8">
    <source>
        <dbReference type="ARBA" id="ARBA00022842"/>
    </source>
</evidence>
<keyword evidence="19" id="KW-1185">Reference proteome</keyword>
<evidence type="ECO:0000256" key="3">
    <source>
        <dbReference type="ARBA" id="ARBA00022457"/>
    </source>
</evidence>
<comment type="caution">
    <text evidence="18">The sequence shown here is derived from an EMBL/GenBank/DDBJ whole genome shotgun (WGS) entry which is preliminary data.</text>
</comment>
<dbReference type="GO" id="GO:0016787">
    <property type="term" value="F:hydrolase activity"/>
    <property type="evidence" value="ECO:0007669"/>
    <property type="project" value="UniProtKB-KW"/>
</dbReference>
<evidence type="ECO:0000256" key="16">
    <source>
        <dbReference type="ARBA" id="ARBA00042798"/>
    </source>
</evidence>
<reference evidence="19" key="1">
    <citation type="journal article" date="2019" name="Int. J. Syst. Evol. Microbiol.">
        <title>The Global Catalogue of Microorganisms (GCM) 10K type strain sequencing project: providing services to taxonomists for standard genome sequencing and annotation.</title>
        <authorList>
            <consortium name="The Broad Institute Genomics Platform"/>
            <consortium name="The Broad Institute Genome Sequencing Center for Infectious Disease"/>
            <person name="Wu L."/>
            <person name="Ma J."/>
        </authorList>
    </citation>
    <scope>NUCLEOTIDE SEQUENCE [LARGE SCALE GENOMIC DNA]</scope>
    <source>
        <strain evidence="19">CGMCC 4.1782</strain>
    </source>
</reference>
<keyword evidence="6" id="KW-0227">DNA damage</keyword>
<evidence type="ECO:0000256" key="14">
    <source>
        <dbReference type="ARBA" id="ARBA00041592"/>
    </source>
</evidence>
<evidence type="ECO:0000256" key="9">
    <source>
        <dbReference type="ARBA" id="ARBA00023204"/>
    </source>
</evidence>
<dbReference type="Gene3D" id="3.90.79.10">
    <property type="entry name" value="Nucleoside Triphosphate Pyrophosphohydrolase"/>
    <property type="match status" value="1"/>
</dbReference>
<name>A0ABW5CQZ3_9BACT</name>
<evidence type="ECO:0000256" key="12">
    <source>
        <dbReference type="ARBA" id="ARBA00038905"/>
    </source>
</evidence>
<dbReference type="SUPFAM" id="SSF55811">
    <property type="entry name" value="Nudix"/>
    <property type="match status" value="1"/>
</dbReference>
<keyword evidence="7 18" id="KW-0378">Hydrolase</keyword>
<evidence type="ECO:0000256" key="1">
    <source>
        <dbReference type="ARBA" id="ARBA00001946"/>
    </source>
</evidence>
<evidence type="ECO:0000256" key="15">
    <source>
        <dbReference type="ARBA" id="ARBA00041979"/>
    </source>
</evidence>
<organism evidence="18 19">
    <name type="scientific">Pontibacter ruber</name>
    <dbReference type="NCBI Taxonomy" id="1343895"/>
    <lineage>
        <taxon>Bacteria</taxon>
        <taxon>Pseudomonadati</taxon>
        <taxon>Bacteroidota</taxon>
        <taxon>Cytophagia</taxon>
        <taxon>Cytophagales</taxon>
        <taxon>Hymenobacteraceae</taxon>
        <taxon>Pontibacter</taxon>
    </lineage>
</organism>
<dbReference type="PANTHER" id="PTHR47707:SF1">
    <property type="entry name" value="NUDIX HYDROLASE FAMILY PROTEIN"/>
    <property type="match status" value="1"/>
</dbReference>